<proteinExistence type="predicted"/>
<dbReference type="AlphaFoldDB" id="A0ABC9SMA8"/>
<evidence type="ECO:0000313" key="1">
    <source>
        <dbReference type="EMBL" id="EMN18949.1"/>
    </source>
</evidence>
<sequence>MFFILPNDQKIRINLGRIDGYFIYKCDIGRIFCFSQDKIMIFL</sequence>
<evidence type="ECO:0000313" key="2">
    <source>
        <dbReference type="Proteomes" id="UP000012166"/>
    </source>
</evidence>
<gene>
    <name evidence="1" type="ORF">LEP1GSC056_2058</name>
</gene>
<reference evidence="1 2" key="1">
    <citation type="submission" date="2013-01" db="EMBL/GenBank/DDBJ databases">
        <authorList>
            <person name="Harkins D.M."/>
            <person name="Durkin A.S."/>
            <person name="Brinkac L.M."/>
            <person name="Haft D.H."/>
            <person name="Selengut J.D."/>
            <person name="Sanka R."/>
            <person name="DePew J."/>
            <person name="Purushe J."/>
            <person name="Hartskeerl R.A."/>
            <person name="Ahmed A."/>
            <person name="van der Linden H."/>
            <person name="Goris M.G.A."/>
            <person name="Vinetz J.M."/>
            <person name="Sutton G.G."/>
            <person name="Nierman W.C."/>
            <person name="Fouts D.E."/>
        </authorList>
    </citation>
    <scope>NUCLEOTIDE SEQUENCE [LARGE SCALE GENOMIC DNA]</scope>
    <source>
        <strain evidence="1 2">Brem 328</strain>
    </source>
</reference>
<dbReference type="EMBL" id="AHMS02000005">
    <property type="protein sequence ID" value="EMN18949.1"/>
    <property type="molecule type" value="Genomic_DNA"/>
</dbReference>
<dbReference type="Proteomes" id="UP000012166">
    <property type="component" value="Unassembled WGS sequence"/>
</dbReference>
<accession>A0ABC9SMA8</accession>
<name>A0ABC9SMA8_LEPBO</name>
<organism evidence="1 2">
    <name type="scientific">Leptospira borgpetersenii str. Brem 328</name>
    <dbReference type="NCBI Taxonomy" id="1049780"/>
    <lineage>
        <taxon>Bacteria</taxon>
        <taxon>Pseudomonadati</taxon>
        <taxon>Spirochaetota</taxon>
        <taxon>Spirochaetia</taxon>
        <taxon>Leptospirales</taxon>
        <taxon>Leptospiraceae</taxon>
        <taxon>Leptospira</taxon>
    </lineage>
</organism>
<comment type="caution">
    <text evidence="1">The sequence shown here is derived from an EMBL/GenBank/DDBJ whole genome shotgun (WGS) entry which is preliminary data.</text>
</comment>
<protein>
    <submittedName>
        <fullName evidence="1">Uncharacterized protein</fullName>
    </submittedName>
</protein>